<evidence type="ECO:0000313" key="2">
    <source>
        <dbReference type="EMBL" id="MBO1805964.1"/>
    </source>
</evidence>
<keyword evidence="3" id="KW-1185">Reference proteome</keyword>
<evidence type="ECO:0000313" key="3">
    <source>
        <dbReference type="Proteomes" id="UP000664398"/>
    </source>
</evidence>
<evidence type="ECO:0000256" key="1">
    <source>
        <dbReference type="SAM" id="MobiDB-lite"/>
    </source>
</evidence>
<proteinExistence type="predicted"/>
<feature type="compositionally biased region" description="Polar residues" evidence="1">
    <location>
        <begin position="1"/>
        <end position="11"/>
    </location>
</feature>
<feature type="compositionally biased region" description="Basic and acidic residues" evidence="1">
    <location>
        <begin position="18"/>
        <end position="30"/>
    </location>
</feature>
<comment type="caution">
    <text evidence="2">The sequence shown here is derived from an EMBL/GenBank/DDBJ whole genome shotgun (WGS) entry which is preliminary data.</text>
</comment>
<name>A0A939LW94_9MICO</name>
<feature type="compositionally biased region" description="Basic and acidic residues" evidence="1">
    <location>
        <begin position="42"/>
        <end position="55"/>
    </location>
</feature>
<feature type="region of interest" description="Disordered" evidence="1">
    <location>
        <begin position="170"/>
        <end position="197"/>
    </location>
</feature>
<feature type="region of interest" description="Disordered" evidence="1">
    <location>
        <begin position="1"/>
        <end position="83"/>
    </location>
</feature>
<dbReference type="AlphaFoldDB" id="A0A939LW94"/>
<reference evidence="2" key="1">
    <citation type="submission" date="2021-03" db="EMBL/GenBank/DDBJ databases">
        <title>Leucobacter chromiisoli sp. nov., isolated from chromium-containing soil of chemical plant.</title>
        <authorList>
            <person name="Xu Z."/>
        </authorList>
    </citation>
    <scope>NUCLEOTIDE SEQUENCE</scope>
    <source>
        <strain evidence="2">A2</strain>
    </source>
</reference>
<organism evidence="2 3">
    <name type="scientific">Leucobacter ruminantium</name>
    <dbReference type="NCBI Taxonomy" id="1289170"/>
    <lineage>
        <taxon>Bacteria</taxon>
        <taxon>Bacillati</taxon>
        <taxon>Actinomycetota</taxon>
        <taxon>Actinomycetes</taxon>
        <taxon>Micrococcales</taxon>
        <taxon>Microbacteriaceae</taxon>
        <taxon>Leucobacter</taxon>
    </lineage>
</organism>
<evidence type="ECO:0008006" key="4">
    <source>
        <dbReference type="Google" id="ProtNLM"/>
    </source>
</evidence>
<dbReference type="Proteomes" id="UP000664398">
    <property type="component" value="Unassembled WGS sequence"/>
</dbReference>
<protein>
    <recommendedName>
        <fullName evidence="4">Scaffolding protein</fullName>
    </recommendedName>
</protein>
<sequence>MSAAVENTTNAPEGMTIDEAKEQIQDRYEEAQQATPAGTEQADDHIPEDQGHDQENAESESTPTRASSEAAKYRRQLRATETERDQLRNELDQARRMLLARDLDKHTISSADGTLKLHPAALADVTLPSAAFTGLTIDTNAVKAFFEELYEAKPYMFHKAGEELRSMQPRAKLRGGSNPYDEPEVGPKFTNAFKPRK</sequence>
<gene>
    <name evidence="2" type="ORF">J4H91_11655</name>
</gene>
<dbReference type="EMBL" id="JAGDYL010000021">
    <property type="protein sequence ID" value="MBO1805964.1"/>
    <property type="molecule type" value="Genomic_DNA"/>
</dbReference>
<dbReference type="RefSeq" id="WP_208046435.1">
    <property type="nucleotide sequence ID" value="NZ_JAGDYL010000021.1"/>
</dbReference>
<accession>A0A939LW94</accession>